<evidence type="ECO:0000313" key="2">
    <source>
        <dbReference type="Proteomes" id="UP000318055"/>
    </source>
</evidence>
<organism evidence="1 2">
    <name type="scientific">Sphingomonas suaedae</name>
    <dbReference type="NCBI Taxonomy" id="2599297"/>
    <lineage>
        <taxon>Bacteria</taxon>
        <taxon>Pseudomonadati</taxon>
        <taxon>Pseudomonadota</taxon>
        <taxon>Alphaproteobacteria</taxon>
        <taxon>Sphingomonadales</taxon>
        <taxon>Sphingomonadaceae</taxon>
        <taxon>Sphingomonas</taxon>
    </lineage>
</organism>
<dbReference type="KEGG" id="ssua:FPZ54_03605"/>
<proteinExistence type="predicted"/>
<gene>
    <name evidence="1" type="ORF">FPZ54_03605</name>
</gene>
<sequence>MADDKNLRAPQDSARIAMGEDYEVRYWTEKFGVSEDRLQEAVDAVGHSADAIERYLRQ</sequence>
<protein>
    <submittedName>
        <fullName evidence="1">DUF3606 domain-containing protein</fullName>
    </submittedName>
</protein>
<evidence type="ECO:0000313" key="1">
    <source>
        <dbReference type="EMBL" id="QDX25200.1"/>
    </source>
</evidence>
<dbReference type="OrthoDB" id="8238029at2"/>
<dbReference type="EMBL" id="CP042239">
    <property type="protein sequence ID" value="QDX25200.1"/>
    <property type="molecule type" value="Genomic_DNA"/>
</dbReference>
<reference evidence="1 2" key="1">
    <citation type="submission" date="2019-07" db="EMBL/GenBank/DDBJ databases">
        <title>Sphingomonas alkalisoli sp. nov., isolated from rhizosphere soil of Suaedae salsa.</title>
        <authorList>
            <person name="Zhang H."/>
            <person name="Xu L."/>
            <person name="Zhang J.-X."/>
            <person name="Sun J.-Q."/>
        </authorList>
    </citation>
    <scope>NUCLEOTIDE SEQUENCE [LARGE SCALE GENOMIC DNA]</scope>
    <source>
        <strain evidence="1 2">XS-10</strain>
    </source>
</reference>
<dbReference type="Pfam" id="PF12244">
    <property type="entry name" value="DUF3606"/>
    <property type="match status" value="1"/>
</dbReference>
<dbReference type="RefSeq" id="WP_145845067.1">
    <property type="nucleotide sequence ID" value="NZ_CP042239.1"/>
</dbReference>
<name>A0A518RCN6_9SPHN</name>
<accession>A0A518RCN6</accession>
<dbReference type="InterPro" id="IPR022037">
    <property type="entry name" value="DUF3606"/>
</dbReference>
<keyword evidence="2" id="KW-1185">Reference proteome</keyword>
<dbReference type="AlphaFoldDB" id="A0A518RCN6"/>
<dbReference type="Proteomes" id="UP000318055">
    <property type="component" value="Chromosome"/>
</dbReference>